<evidence type="ECO:0000259" key="11">
    <source>
        <dbReference type="Pfam" id="PF15371"/>
    </source>
</evidence>
<comment type="similarity">
    <text evidence="7">Belongs to the SPATA31 family.</text>
</comment>
<feature type="non-terminal residue" evidence="12">
    <location>
        <position position="1"/>
    </location>
</feature>
<feature type="compositionally biased region" description="Polar residues" evidence="9">
    <location>
        <begin position="361"/>
        <end position="370"/>
    </location>
</feature>
<dbReference type="Pfam" id="PF15371">
    <property type="entry name" value="DUF4599"/>
    <property type="match status" value="1"/>
</dbReference>
<feature type="domain" description="SPATA31" evidence="10">
    <location>
        <begin position="526"/>
        <end position="606"/>
    </location>
</feature>
<evidence type="ECO:0000256" key="3">
    <source>
        <dbReference type="ARBA" id="ARBA00022782"/>
    </source>
</evidence>
<feature type="region of interest" description="Disordered" evidence="9">
    <location>
        <begin position="397"/>
        <end position="423"/>
    </location>
</feature>
<dbReference type="GO" id="GO:0007283">
    <property type="term" value="P:spermatogenesis"/>
    <property type="evidence" value="ECO:0007669"/>
    <property type="project" value="UniProtKB-KW"/>
</dbReference>
<feature type="compositionally biased region" description="Low complexity" evidence="9">
    <location>
        <begin position="9"/>
        <end position="21"/>
    </location>
</feature>
<feature type="domain" description="SPATA31-like" evidence="11">
    <location>
        <begin position="175"/>
        <end position="271"/>
    </location>
</feature>
<dbReference type="InterPro" id="IPR039509">
    <property type="entry name" value="SPATA31"/>
</dbReference>
<evidence type="ECO:0000256" key="7">
    <source>
        <dbReference type="ARBA" id="ARBA00035009"/>
    </source>
</evidence>
<keyword evidence="5" id="KW-1133">Transmembrane helix</keyword>
<keyword evidence="2" id="KW-0812">Transmembrane</keyword>
<sequence length="898" mass="99180">NLSRVNHLAPAAPGGPTSPATHCAPLPPSVLPAAHGSWPDLRAWIGAASGPVYPVSLPHGLCLRGEPWHLWNREQDSGSGETGRKTNLKKEKEVLAGKSILTTTEEEQEHQEGKKPLGQTQYKRILLFPHFQSCEALAEGREQIISSQERIEARDSEDKPVQSGYHKHLNGNDRNRKMRRALKACQECLQELQEVRELISLLHSPSCPRQYLAPSVFCSYLRIHPEKGSCHQSLGQDPPGKIWEAASARAHQPPGKCAKDAVPAVSLSASPTSLTSTNSPASLFSSFTVSSQSSLNVSEIAEPSHPPECLSFQPPAFSPPPSTPPDSETWPPSPKVASSCPYANTTPQADSKAFPMRPAPYSSSTAWPPSSVRTISGLGRATDPVSSESWWQTTAKALKLSSSSQPKSQPEPLSSPSPKDSFWEDTRNQRVEISSPPLISPDIQELMEVLISNRVELKIWKKNEEVKVSESSLGNISKAVFTSRQSWVSDVSQPRKTNQSGCWVLKSPHVLTFQGATFRRNEGTGSPKIYCSVLLKRLSNVFFAQIQAKAVSRLSLVQPLSPVTQPQHVTPPGTQLWAPPQAQDQTQAQFSFSSPIPYLSPASQISNPRLRPLSVLPKDLSSPRYQENWSYLFRRKSPKDGLACPKNQATVNLRQTEDKHPGVCWTQSRQRCFMVLSVYRPKQLAHTEDGIQVPMRYFTREVYEQKPGGWCEENPNSSLHWPSKIPSECSGKKLWGLKKDDSEALSQGHTEAWIKHPESPFGQEVGAEYPSWQPARSCTFPELTRNLDIWSPPLARYPTRMPPWSCAWPAHSKHAGSTYNKALGEAQVKLAPQNTQVLQSLQAEKGSTLTLSTVCPLQLSHLCIGGWLKRQLVMSLGNSSPRKFGRECGSKNVSPQPQ</sequence>
<evidence type="ECO:0000256" key="8">
    <source>
        <dbReference type="ARBA" id="ARBA00037695"/>
    </source>
</evidence>
<feature type="region of interest" description="Disordered" evidence="9">
    <location>
        <begin position="149"/>
        <end position="172"/>
    </location>
</feature>
<feature type="compositionally biased region" description="Low complexity" evidence="9">
    <location>
        <begin position="398"/>
        <end position="419"/>
    </location>
</feature>
<evidence type="ECO:0000256" key="9">
    <source>
        <dbReference type="SAM" id="MobiDB-lite"/>
    </source>
</evidence>
<feature type="region of interest" description="Disordered" evidence="9">
    <location>
        <begin position="1"/>
        <end position="21"/>
    </location>
</feature>
<evidence type="ECO:0000256" key="4">
    <source>
        <dbReference type="ARBA" id="ARBA00022871"/>
    </source>
</evidence>
<evidence type="ECO:0000313" key="13">
    <source>
        <dbReference type="Proteomes" id="UP000700334"/>
    </source>
</evidence>
<proteinExistence type="inferred from homology"/>
<evidence type="ECO:0000256" key="1">
    <source>
        <dbReference type="ARBA" id="ARBA00004167"/>
    </source>
</evidence>
<dbReference type="Proteomes" id="UP000700334">
    <property type="component" value="Unassembled WGS sequence"/>
</dbReference>
<name>A0A8J6AYR1_GALPY</name>
<dbReference type="OrthoDB" id="9713424at2759"/>
<dbReference type="AlphaFoldDB" id="A0A8J6AYR1"/>
<keyword evidence="3" id="KW-0221">Differentiation</keyword>
<keyword evidence="4" id="KW-0744">Spermatogenesis</keyword>
<protein>
    <submittedName>
        <fullName evidence="12">Spermatogenesis-associated protein 31E1</fullName>
    </submittedName>
</protein>
<keyword evidence="6" id="KW-0472">Membrane</keyword>
<dbReference type="InterPro" id="IPR027970">
    <property type="entry name" value="SPATA31-like"/>
</dbReference>
<comment type="function">
    <text evidence="8">May play a role in spermatogenesis.</text>
</comment>
<comment type="caution">
    <text evidence="12">The sequence shown here is derived from an EMBL/GenBank/DDBJ whole genome shotgun (WGS) entry which is preliminary data.</text>
</comment>
<feature type="non-terminal residue" evidence="12">
    <location>
        <position position="898"/>
    </location>
</feature>
<comment type="subcellular location">
    <subcellularLocation>
        <location evidence="1">Membrane</location>
        <topology evidence="1">Single-pass membrane protein</topology>
    </subcellularLocation>
</comment>
<feature type="compositionally biased region" description="Basic and acidic residues" evidence="9">
    <location>
        <begin position="149"/>
        <end position="160"/>
    </location>
</feature>
<gene>
    <name evidence="12" type="ORF">J0S82_011798</name>
</gene>
<feature type="region of interest" description="Disordered" evidence="9">
    <location>
        <begin position="72"/>
        <end position="92"/>
    </location>
</feature>
<dbReference type="GO" id="GO:0016020">
    <property type="term" value="C:membrane"/>
    <property type="evidence" value="ECO:0007669"/>
    <property type="project" value="UniProtKB-SubCell"/>
</dbReference>
<keyword evidence="13" id="KW-1185">Reference proteome</keyword>
<evidence type="ECO:0000259" key="10">
    <source>
        <dbReference type="Pfam" id="PF14650"/>
    </source>
</evidence>
<accession>A0A8J6AYR1</accession>
<reference evidence="12" key="1">
    <citation type="journal article" date="2021" name="Evol. Appl.">
        <title>The genome of the Pyrenean desman and the effects of bottlenecks and inbreeding on the genomic landscape of an endangered species.</title>
        <authorList>
            <person name="Escoda L."/>
            <person name="Castresana J."/>
        </authorList>
    </citation>
    <scope>NUCLEOTIDE SEQUENCE</scope>
    <source>
        <strain evidence="12">IBE-C5619</strain>
    </source>
</reference>
<dbReference type="Pfam" id="PF14650">
    <property type="entry name" value="FAM75"/>
    <property type="match status" value="1"/>
</dbReference>
<evidence type="ECO:0000256" key="6">
    <source>
        <dbReference type="ARBA" id="ARBA00023136"/>
    </source>
</evidence>
<organism evidence="12 13">
    <name type="scientific">Galemys pyrenaicus</name>
    <name type="common">Iberian desman</name>
    <name type="synonym">Pyrenean desman</name>
    <dbReference type="NCBI Taxonomy" id="202257"/>
    <lineage>
        <taxon>Eukaryota</taxon>
        <taxon>Metazoa</taxon>
        <taxon>Chordata</taxon>
        <taxon>Craniata</taxon>
        <taxon>Vertebrata</taxon>
        <taxon>Euteleostomi</taxon>
        <taxon>Mammalia</taxon>
        <taxon>Eutheria</taxon>
        <taxon>Laurasiatheria</taxon>
        <taxon>Eulipotyphla</taxon>
        <taxon>Talpidae</taxon>
        <taxon>Galemys</taxon>
    </lineage>
</organism>
<evidence type="ECO:0000256" key="5">
    <source>
        <dbReference type="ARBA" id="ARBA00022989"/>
    </source>
</evidence>
<evidence type="ECO:0000313" key="12">
    <source>
        <dbReference type="EMBL" id="KAG8525105.1"/>
    </source>
</evidence>
<evidence type="ECO:0000256" key="2">
    <source>
        <dbReference type="ARBA" id="ARBA00022692"/>
    </source>
</evidence>
<feature type="region of interest" description="Disordered" evidence="9">
    <location>
        <begin position="298"/>
        <end position="370"/>
    </location>
</feature>
<dbReference type="EMBL" id="JAGFMF010010114">
    <property type="protein sequence ID" value="KAG8525105.1"/>
    <property type="molecule type" value="Genomic_DNA"/>
</dbReference>
<dbReference type="PANTHER" id="PTHR21859">
    <property type="entry name" value="ACROSOME-SPECIFIC PROTEIN"/>
    <property type="match status" value="1"/>
</dbReference>
<dbReference type="GO" id="GO:0030154">
    <property type="term" value="P:cell differentiation"/>
    <property type="evidence" value="ECO:0007669"/>
    <property type="project" value="UniProtKB-KW"/>
</dbReference>
<dbReference type="PANTHER" id="PTHR21859:SF55">
    <property type="entry name" value="SPERMATOGENESIS-ASSOCIATED PROTEIN 31A1-RELATED"/>
    <property type="match status" value="1"/>
</dbReference>